<dbReference type="Pfam" id="PF11790">
    <property type="entry name" value="Glyco_hydro_cc"/>
    <property type="match status" value="2"/>
</dbReference>
<dbReference type="PANTHER" id="PTHR34154:SF3">
    <property type="entry name" value="ALKALI-SENSITIVE LINKAGE PROTEIN 1"/>
    <property type="match status" value="1"/>
</dbReference>
<dbReference type="GO" id="GO:0071966">
    <property type="term" value="P:fungal-type cell wall polysaccharide metabolic process"/>
    <property type="evidence" value="ECO:0007669"/>
    <property type="project" value="TreeGrafter"/>
</dbReference>
<dbReference type="AlphaFoldDB" id="A0A8H3DCT8"/>
<feature type="domain" description="Asl1-like glycosyl hydrolase catalytic" evidence="2">
    <location>
        <begin position="266"/>
        <end position="326"/>
    </location>
</feature>
<keyword evidence="1" id="KW-0732">Signal</keyword>
<evidence type="ECO:0000256" key="1">
    <source>
        <dbReference type="SAM" id="SignalP"/>
    </source>
</evidence>
<evidence type="ECO:0000313" key="3">
    <source>
        <dbReference type="EMBL" id="CAE6524919.1"/>
    </source>
</evidence>
<name>A0A8H3DCT8_9AGAM</name>
<dbReference type="Gene3D" id="3.20.20.80">
    <property type="entry name" value="Glycosidases"/>
    <property type="match status" value="1"/>
</dbReference>
<protein>
    <recommendedName>
        <fullName evidence="2">Asl1-like glycosyl hydrolase catalytic domain-containing protein</fullName>
    </recommendedName>
</protein>
<proteinExistence type="predicted"/>
<dbReference type="PROSITE" id="PS51257">
    <property type="entry name" value="PROKAR_LIPOPROTEIN"/>
    <property type="match status" value="1"/>
</dbReference>
<dbReference type="Proteomes" id="UP000663850">
    <property type="component" value="Unassembled WGS sequence"/>
</dbReference>
<evidence type="ECO:0000259" key="2">
    <source>
        <dbReference type="Pfam" id="PF11790"/>
    </source>
</evidence>
<dbReference type="GO" id="GO:0009277">
    <property type="term" value="C:fungal-type cell wall"/>
    <property type="evidence" value="ECO:0007669"/>
    <property type="project" value="TreeGrafter"/>
</dbReference>
<evidence type="ECO:0000313" key="4">
    <source>
        <dbReference type="Proteomes" id="UP000663850"/>
    </source>
</evidence>
<dbReference type="PANTHER" id="PTHR34154">
    <property type="entry name" value="ALKALI-SENSITIVE LINKAGE PROTEIN 1"/>
    <property type="match status" value="1"/>
</dbReference>
<sequence>MFANRCSTMLLTWSSLAASCQAIVLQRQIPAPAPSPQMNKTGLAWGGGDADITQYESSKVSWYYTWGPNNWVQDRNNLEYVPMFWGPKNADRFSTFVNESTITSNGIKHVLGMNEPEQVGQSNLSATDAVQWWQTYMEPLRQYNVSLGSPAMSAATRSKQWLIDFAAACEPFGGCNYDFLALHWYGVNTTKFTTYLEDIHATFPDKPIWLTEFACHNFQEGGPQCTYADTVSFMNTTQAWLDQQDWVHRYAWFGAMKEPVINNQAGGPQCTYVDTVSFMNTTQAWLDQQDWIHRYAWFGAMKAPVINNVNALMDPSGLINDLGKQYIGEIAAPTNPVQPTPSGGVVKVNKGSLSGVPVTVVSLLGLLSGVALTFA</sequence>
<feature type="domain" description="Asl1-like glycosyl hydrolase catalytic" evidence="2">
    <location>
        <begin position="42"/>
        <end position="258"/>
    </location>
</feature>
<dbReference type="InterPro" id="IPR024655">
    <property type="entry name" value="Asl1_glyco_hydro_catalytic"/>
</dbReference>
<dbReference type="SUPFAM" id="SSF51445">
    <property type="entry name" value="(Trans)glycosidases"/>
    <property type="match status" value="1"/>
</dbReference>
<comment type="caution">
    <text evidence="3">The sequence shown here is derived from an EMBL/GenBank/DDBJ whole genome shotgun (WGS) entry which is preliminary data.</text>
</comment>
<organism evidence="3 4">
    <name type="scientific">Rhizoctonia solani</name>
    <dbReference type="NCBI Taxonomy" id="456999"/>
    <lineage>
        <taxon>Eukaryota</taxon>
        <taxon>Fungi</taxon>
        <taxon>Dikarya</taxon>
        <taxon>Basidiomycota</taxon>
        <taxon>Agaricomycotina</taxon>
        <taxon>Agaricomycetes</taxon>
        <taxon>Cantharellales</taxon>
        <taxon>Ceratobasidiaceae</taxon>
        <taxon>Rhizoctonia</taxon>
    </lineage>
</organism>
<dbReference type="InterPro" id="IPR017853">
    <property type="entry name" value="GH"/>
</dbReference>
<reference evidence="3" key="1">
    <citation type="submission" date="2021-01" db="EMBL/GenBank/DDBJ databases">
        <authorList>
            <person name="Kaushik A."/>
        </authorList>
    </citation>
    <scope>NUCLEOTIDE SEQUENCE</scope>
    <source>
        <strain evidence="3">Type strain: AG8-Rh-89/</strain>
    </source>
</reference>
<dbReference type="InterPro" id="IPR053183">
    <property type="entry name" value="ASL1"/>
</dbReference>
<gene>
    <name evidence="3" type="ORF">RDB_LOCUS122804</name>
</gene>
<dbReference type="EMBL" id="CAJMWZ010006591">
    <property type="protein sequence ID" value="CAE6524919.1"/>
    <property type="molecule type" value="Genomic_DNA"/>
</dbReference>
<feature type="chain" id="PRO_5034059404" description="Asl1-like glycosyl hydrolase catalytic domain-containing protein" evidence="1">
    <location>
        <begin position="23"/>
        <end position="375"/>
    </location>
</feature>
<feature type="signal peptide" evidence="1">
    <location>
        <begin position="1"/>
        <end position="22"/>
    </location>
</feature>
<accession>A0A8H3DCT8</accession>